<dbReference type="GO" id="GO:0005886">
    <property type="term" value="C:plasma membrane"/>
    <property type="evidence" value="ECO:0007669"/>
    <property type="project" value="UniProtKB-SubCell"/>
</dbReference>
<protein>
    <recommendedName>
        <fullName evidence="9">Membrane protein involved in the export of O-antigen and teichoic acid</fullName>
    </recommendedName>
</protein>
<name>A0A930UZF2_9ACTN</name>
<feature type="transmembrane region" description="Helical" evidence="6">
    <location>
        <begin position="384"/>
        <end position="403"/>
    </location>
</feature>
<feature type="transmembrane region" description="Helical" evidence="6">
    <location>
        <begin position="275"/>
        <end position="298"/>
    </location>
</feature>
<feature type="transmembrane region" description="Helical" evidence="6">
    <location>
        <begin position="136"/>
        <end position="160"/>
    </location>
</feature>
<feature type="transmembrane region" description="Helical" evidence="6">
    <location>
        <begin position="99"/>
        <end position="124"/>
    </location>
</feature>
<accession>A0A930UZF2</accession>
<feature type="transmembrane region" description="Helical" evidence="6">
    <location>
        <begin position="347"/>
        <end position="364"/>
    </location>
</feature>
<feature type="transmembrane region" description="Helical" evidence="6">
    <location>
        <begin position="198"/>
        <end position="218"/>
    </location>
</feature>
<feature type="transmembrane region" description="Helical" evidence="6">
    <location>
        <begin position="319"/>
        <end position="341"/>
    </location>
</feature>
<comment type="subcellular location">
    <subcellularLocation>
        <location evidence="1">Cell membrane</location>
        <topology evidence="1">Multi-pass membrane protein</topology>
    </subcellularLocation>
</comment>
<dbReference type="PANTHER" id="PTHR30250:SF11">
    <property type="entry name" value="O-ANTIGEN TRANSPORTER-RELATED"/>
    <property type="match status" value="1"/>
</dbReference>
<evidence type="ECO:0000313" key="8">
    <source>
        <dbReference type="Proteomes" id="UP000656804"/>
    </source>
</evidence>
<dbReference type="PANTHER" id="PTHR30250">
    <property type="entry name" value="PST FAMILY PREDICTED COLANIC ACID TRANSPORTER"/>
    <property type="match status" value="1"/>
</dbReference>
<evidence type="ECO:0008006" key="9">
    <source>
        <dbReference type="Google" id="ProtNLM"/>
    </source>
</evidence>
<keyword evidence="8" id="KW-1185">Reference proteome</keyword>
<comment type="caution">
    <text evidence="7">The sequence shown here is derived from an EMBL/GenBank/DDBJ whole genome shotgun (WGS) entry which is preliminary data.</text>
</comment>
<reference evidence="7" key="1">
    <citation type="submission" date="2020-11" db="EMBL/GenBank/DDBJ databases">
        <title>Nocardioides sp. CBS4Y-1, whole genome shotgun sequence.</title>
        <authorList>
            <person name="Tuo L."/>
        </authorList>
    </citation>
    <scope>NUCLEOTIDE SEQUENCE</scope>
    <source>
        <strain evidence="7">CBS4Y-1</strain>
    </source>
</reference>
<dbReference type="EMBL" id="JADIVZ010000002">
    <property type="protein sequence ID" value="MBF4161071.1"/>
    <property type="molecule type" value="Genomic_DNA"/>
</dbReference>
<organism evidence="7 8">
    <name type="scientific">Nocardioides acrostichi</name>
    <dbReference type="NCBI Taxonomy" id="2784339"/>
    <lineage>
        <taxon>Bacteria</taxon>
        <taxon>Bacillati</taxon>
        <taxon>Actinomycetota</taxon>
        <taxon>Actinomycetes</taxon>
        <taxon>Propionibacteriales</taxon>
        <taxon>Nocardioidaceae</taxon>
        <taxon>Nocardioides</taxon>
    </lineage>
</organism>
<feature type="transmembrane region" description="Helical" evidence="6">
    <location>
        <begin position="172"/>
        <end position="192"/>
    </location>
</feature>
<keyword evidence="2" id="KW-1003">Cell membrane</keyword>
<dbReference type="Proteomes" id="UP000656804">
    <property type="component" value="Unassembled WGS sequence"/>
</dbReference>
<feature type="transmembrane region" description="Helical" evidence="6">
    <location>
        <begin position="409"/>
        <end position="428"/>
    </location>
</feature>
<gene>
    <name evidence="7" type="ORF">ISG29_05165</name>
</gene>
<feature type="transmembrane region" description="Helical" evidence="6">
    <location>
        <begin position="63"/>
        <end position="87"/>
    </location>
</feature>
<evidence type="ECO:0000256" key="5">
    <source>
        <dbReference type="ARBA" id="ARBA00023136"/>
    </source>
</evidence>
<keyword evidence="4 6" id="KW-1133">Transmembrane helix</keyword>
<evidence type="ECO:0000313" key="7">
    <source>
        <dbReference type="EMBL" id="MBF4161071.1"/>
    </source>
</evidence>
<dbReference type="AlphaFoldDB" id="A0A930UZF2"/>
<evidence type="ECO:0000256" key="2">
    <source>
        <dbReference type="ARBA" id="ARBA00022475"/>
    </source>
</evidence>
<evidence type="ECO:0000256" key="4">
    <source>
        <dbReference type="ARBA" id="ARBA00022989"/>
    </source>
</evidence>
<dbReference type="RefSeq" id="WP_194502340.1">
    <property type="nucleotide sequence ID" value="NZ_JADIVZ010000002.1"/>
</dbReference>
<dbReference type="InterPro" id="IPR050833">
    <property type="entry name" value="Poly_Biosynth_Transport"/>
</dbReference>
<evidence type="ECO:0000256" key="3">
    <source>
        <dbReference type="ARBA" id="ARBA00022692"/>
    </source>
</evidence>
<feature type="transmembrane region" description="Helical" evidence="6">
    <location>
        <begin position="238"/>
        <end position="263"/>
    </location>
</feature>
<feature type="transmembrane region" description="Helical" evidence="6">
    <location>
        <begin position="25"/>
        <end position="51"/>
    </location>
</feature>
<sequence length="450" mass="46255">MSDDVEESTHETEGGRLARLPLPSFLVGSAASLVLTTGLTSGLGFVFWALGARLFSTGDLGEAATAISAMNLISTLAMLGLGTLLVARLPAMRTGRRELLVTAALLSAVAGAVLALVVALALPMSMTGLPGVGDQVFPTAVFAAGVGVNTTGVVLDQALLSMLGGGPQLGRNIVLTVSKLLLLAAIAVLVASSGSVGIYGSWLVGNLLSLVALTLWVARRQEVRLRSVRPRLSSIRGLALESVWHHSLNLALATPYFALPIVASAVLGSVSAGHLYAVLQVAFGVFMLPLALSTALFASGSRDASEFVDEFRFTLRVSVAACLAANVVLAPLAGVVLQLFGSDYAREGRTALILIALAGFGVLVRDHHVSVARVTGHVGRESALLGGFTVIELVAAATGARLGGLTGLAVGWVLVMAVELMVLTPRVAAVYRRRASVPAAAPVEPVVHTA</sequence>
<keyword evidence="3 6" id="KW-0812">Transmembrane</keyword>
<keyword evidence="5 6" id="KW-0472">Membrane</keyword>
<evidence type="ECO:0000256" key="1">
    <source>
        <dbReference type="ARBA" id="ARBA00004651"/>
    </source>
</evidence>
<evidence type="ECO:0000256" key="6">
    <source>
        <dbReference type="SAM" id="Phobius"/>
    </source>
</evidence>
<proteinExistence type="predicted"/>